<dbReference type="SUPFAM" id="SSF51735">
    <property type="entry name" value="NAD(P)-binding Rossmann-fold domains"/>
    <property type="match status" value="1"/>
</dbReference>
<evidence type="ECO:0000313" key="5">
    <source>
        <dbReference type="Proteomes" id="UP001172673"/>
    </source>
</evidence>
<dbReference type="PANTHER" id="PTHR42760">
    <property type="entry name" value="SHORT-CHAIN DEHYDROGENASES/REDUCTASES FAMILY MEMBER"/>
    <property type="match status" value="1"/>
</dbReference>
<accession>A0AA39CKG4</accession>
<protein>
    <recommendedName>
        <fullName evidence="6">2-dehydro-3-deoxy-D-gluconate 5-dehydrogenase</fullName>
    </recommendedName>
</protein>
<dbReference type="Pfam" id="PF13561">
    <property type="entry name" value="adh_short_C2"/>
    <property type="match status" value="1"/>
</dbReference>
<dbReference type="InterPro" id="IPR020904">
    <property type="entry name" value="Sc_DH/Rdtase_CS"/>
</dbReference>
<organism evidence="4 5">
    <name type="scientific">Cladophialophora chaetospira</name>
    <dbReference type="NCBI Taxonomy" id="386627"/>
    <lineage>
        <taxon>Eukaryota</taxon>
        <taxon>Fungi</taxon>
        <taxon>Dikarya</taxon>
        <taxon>Ascomycota</taxon>
        <taxon>Pezizomycotina</taxon>
        <taxon>Eurotiomycetes</taxon>
        <taxon>Chaetothyriomycetidae</taxon>
        <taxon>Chaetothyriales</taxon>
        <taxon>Herpotrichiellaceae</taxon>
        <taxon>Cladophialophora</taxon>
    </lineage>
</organism>
<dbReference type="InterPro" id="IPR036291">
    <property type="entry name" value="NAD(P)-bd_dom_sf"/>
</dbReference>
<evidence type="ECO:0000256" key="1">
    <source>
        <dbReference type="ARBA" id="ARBA00006484"/>
    </source>
</evidence>
<dbReference type="PANTHER" id="PTHR42760:SF5">
    <property type="entry name" value="2-DEHYDRO-3-DEOXY-D-GLUCONATE 5-DEHYDROGENASE"/>
    <property type="match status" value="1"/>
</dbReference>
<dbReference type="PROSITE" id="PS00061">
    <property type="entry name" value="ADH_SHORT"/>
    <property type="match status" value="1"/>
</dbReference>
<evidence type="ECO:0000256" key="3">
    <source>
        <dbReference type="ARBA" id="ARBA00023002"/>
    </source>
</evidence>
<evidence type="ECO:0000313" key="4">
    <source>
        <dbReference type="EMBL" id="KAJ9611269.1"/>
    </source>
</evidence>
<dbReference type="FunFam" id="3.40.50.720:FF:000084">
    <property type="entry name" value="Short-chain dehydrogenase reductase"/>
    <property type="match status" value="1"/>
</dbReference>
<name>A0AA39CKG4_9EURO</name>
<evidence type="ECO:0000256" key="2">
    <source>
        <dbReference type="ARBA" id="ARBA00022857"/>
    </source>
</evidence>
<dbReference type="EMBL" id="JAPDRK010000006">
    <property type="protein sequence ID" value="KAJ9611269.1"/>
    <property type="molecule type" value="Genomic_DNA"/>
</dbReference>
<sequence length="261" mass="28024">MASDYLTNMFSLSGKTAILTGATGGLGSALATALSKAGVSTIVSIEAPDDPLSSDLKSKIEGVGSQIRKFECDLRNPKSLRECYGSIWESGIDPDILINCAGVMRRNLCENATDDEIDLLLDVNVKAVYISMQEFGRKLFSLGRPGKIINIASVTSYQAGFNTSVYSSTKGAVMQMTKAFSNEWASKGIQVNAICPGFMKTSMTAQYQGDQKMVDYLMLRVPMQRWGEPEDLVPAMLFLAAPGNTFTSGACLVVDGGFCGK</sequence>
<dbReference type="InterPro" id="IPR002347">
    <property type="entry name" value="SDR_fam"/>
</dbReference>
<keyword evidence="3" id="KW-0560">Oxidoreductase</keyword>
<comment type="caution">
    <text evidence="4">The sequence shown here is derived from an EMBL/GenBank/DDBJ whole genome shotgun (WGS) entry which is preliminary data.</text>
</comment>
<dbReference type="GO" id="GO:0016616">
    <property type="term" value="F:oxidoreductase activity, acting on the CH-OH group of donors, NAD or NADP as acceptor"/>
    <property type="evidence" value="ECO:0007669"/>
    <property type="project" value="TreeGrafter"/>
</dbReference>
<reference evidence="4" key="1">
    <citation type="submission" date="2022-10" db="EMBL/GenBank/DDBJ databases">
        <title>Culturing micro-colonial fungi from biological soil crusts in the Mojave desert and describing Neophaeococcomyces mojavensis, and introducing the new genera and species Taxawa tesnikishii.</title>
        <authorList>
            <person name="Kurbessoian T."/>
            <person name="Stajich J.E."/>
        </authorList>
    </citation>
    <scope>NUCLEOTIDE SEQUENCE</scope>
    <source>
        <strain evidence="4">TK_41</strain>
    </source>
</reference>
<proteinExistence type="inferred from homology"/>
<dbReference type="Proteomes" id="UP001172673">
    <property type="component" value="Unassembled WGS sequence"/>
</dbReference>
<dbReference type="Gene3D" id="3.40.50.720">
    <property type="entry name" value="NAD(P)-binding Rossmann-like Domain"/>
    <property type="match status" value="1"/>
</dbReference>
<dbReference type="AlphaFoldDB" id="A0AA39CKG4"/>
<dbReference type="PRINTS" id="PR00081">
    <property type="entry name" value="GDHRDH"/>
</dbReference>
<keyword evidence="2" id="KW-0521">NADP</keyword>
<dbReference type="PRINTS" id="PR00080">
    <property type="entry name" value="SDRFAMILY"/>
</dbReference>
<comment type="similarity">
    <text evidence="1">Belongs to the short-chain dehydrogenases/reductases (SDR) family.</text>
</comment>
<keyword evidence="5" id="KW-1185">Reference proteome</keyword>
<evidence type="ECO:0008006" key="6">
    <source>
        <dbReference type="Google" id="ProtNLM"/>
    </source>
</evidence>
<gene>
    <name evidence="4" type="ORF">H2200_004452</name>
</gene>